<dbReference type="InterPro" id="IPR051916">
    <property type="entry name" value="GPI-anchor_lipid_remodeler"/>
</dbReference>
<dbReference type="Proteomes" id="UP000475117">
    <property type="component" value="Chromosome"/>
</dbReference>
<dbReference type="Gene3D" id="3.60.10.10">
    <property type="entry name" value="Endonuclease/exonuclease/phosphatase"/>
    <property type="match status" value="1"/>
</dbReference>
<dbReference type="InterPro" id="IPR005135">
    <property type="entry name" value="Endo/exonuclease/phosphatase"/>
</dbReference>
<name>A0A6B3LAQ7_9BACT</name>
<feature type="domain" description="Endonuclease/exonuclease/phosphatase" evidence="1">
    <location>
        <begin position="41"/>
        <end position="256"/>
    </location>
</feature>
<keyword evidence="2" id="KW-0255">Endonuclease</keyword>
<dbReference type="GO" id="GO:0004527">
    <property type="term" value="F:exonuclease activity"/>
    <property type="evidence" value="ECO:0007669"/>
    <property type="project" value="UniProtKB-KW"/>
</dbReference>
<evidence type="ECO:0000313" key="3">
    <source>
        <dbReference type="Proteomes" id="UP000475117"/>
    </source>
</evidence>
<dbReference type="AlphaFoldDB" id="A0A6B3LAQ7"/>
<keyword evidence="2" id="KW-0540">Nuclease</keyword>
<organism evidence="2 3">
    <name type="scientific">Sulfuriroseicoccus oceanibius</name>
    <dbReference type="NCBI Taxonomy" id="2707525"/>
    <lineage>
        <taxon>Bacteria</taxon>
        <taxon>Pseudomonadati</taxon>
        <taxon>Verrucomicrobiota</taxon>
        <taxon>Verrucomicrobiia</taxon>
        <taxon>Verrucomicrobiales</taxon>
        <taxon>Verrucomicrobiaceae</taxon>
        <taxon>Sulfuriroseicoccus</taxon>
    </lineage>
</organism>
<dbReference type="PANTHER" id="PTHR14859">
    <property type="entry name" value="CALCOFLUOR WHITE HYPERSENSITIVE PROTEIN PRECURSOR"/>
    <property type="match status" value="1"/>
</dbReference>
<gene>
    <name evidence="2" type="ORF">G3M56_000935</name>
</gene>
<keyword evidence="2" id="KW-0269">Exonuclease</keyword>
<dbReference type="KEGG" id="soa:G3M56_000935"/>
<dbReference type="GO" id="GO:0006506">
    <property type="term" value="P:GPI anchor biosynthetic process"/>
    <property type="evidence" value="ECO:0007669"/>
    <property type="project" value="TreeGrafter"/>
</dbReference>
<reference evidence="2 3" key="1">
    <citation type="submission" date="2020-12" db="EMBL/GenBank/DDBJ databases">
        <title>Sulforoseuscoccus oceanibium gen. nov., sp. nov., a representative of the phylum Verrucomicrobia with special cytoplasmic membrane, and proposal of Sulforoseuscoccusaceae fam. nov.</title>
        <authorList>
            <person name="Xi F."/>
        </authorList>
    </citation>
    <scope>NUCLEOTIDE SEQUENCE [LARGE SCALE GENOMIC DNA]</scope>
    <source>
        <strain evidence="2 3">T37</strain>
    </source>
</reference>
<dbReference type="GO" id="GO:0004519">
    <property type="term" value="F:endonuclease activity"/>
    <property type="evidence" value="ECO:0007669"/>
    <property type="project" value="UniProtKB-KW"/>
</dbReference>
<dbReference type="PANTHER" id="PTHR14859:SF15">
    <property type="entry name" value="ENDONUCLEASE_EXONUCLEASE_PHOSPHATASE DOMAIN-CONTAINING PROTEIN"/>
    <property type="match status" value="1"/>
</dbReference>
<accession>A0A6B3LAQ7</accession>
<dbReference type="Pfam" id="PF03372">
    <property type="entry name" value="Exo_endo_phos"/>
    <property type="match status" value="1"/>
</dbReference>
<dbReference type="EMBL" id="CP066776">
    <property type="protein sequence ID" value="QQL45184.1"/>
    <property type="molecule type" value="Genomic_DNA"/>
</dbReference>
<dbReference type="GO" id="GO:0016020">
    <property type="term" value="C:membrane"/>
    <property type="evidence" value="ECO:0007669"/>
    <property type="project" value="GOC"/>
</dbReference>
<dbReference type="InterPro" id="IPR036691">
    <property type="entry name" value="Endo/exonu/phosph_ase_sf"/>
</dbReference>
<evidence type="ECO:0000313" key="2">
    <source>
        <dbReference type="EMBL" id="QQL45184.1"/>
    </source>
</evidence>
<sequence length="271" mass="29222">MVASICRITPRVPARVTALALTLWLTLCSIATATEPLTVTSYNIRHSRGNDGQVNLERIANVLKAHPSDFVALQEVDREVDRSGKVSQAAKLGEALGMSHSFAKFMDIGGGQYGLAVLSRHPILETHVHRLPDGAEPRVALEIITQPEGSPTPLSFVCVHLDWTREDLRLSQINTLKKALEKRTHPVILAGDFNAEPNSTTLEVVRAMGSIVPKNGSPLTWPADQPQQELDYIATIGLPTEGVTSTVINDATASDHRPVKAALPLPASSGE</sequence>
<keyword evidence="2" id="KW-0378">Hydrolase</keyword>
<protein>
    <submittedName>
        <fullName evidence="2">Endonuclease/exonuclease/phosphatase family protein</fullName>
    </submittedName>
</protein>
<evidence type="ECO:0000259" key="1">
    <source>
        <dbReference type="Pfam" id="PF03372"/>
    </source>
</evidence>
<dbReference type="RefSeq" id="WP_164365410.1">
    <property type="nucleotide sequence ID" value="NZ_CP066776.1"/>
</dbReference>
<dbReference type="SUPFAM" id="SSF56219">
    <property type="entry name" value="DNase I-like"/>
    <property type="match status" value="1"/>
</dbReference>
<proteinExistence type="predicted"/>
<keyword evidence="3" id="KW-1185">Reference proteome</keyword>